<evidence type="ECO:0000313" key="1">
    <source>
        <dbReference type="EMBL" id="KPW22746.1"/>
    </source>
</evidence>
<sequence>MDSGRPSRPDAATPCLMFSHGVWSTVTNNHSCHFYREAA</sequence>
<dbReference type="EMBL" id="LJPM01000176">
    <property type="protein sequence ID" value="KPW22746.1"/>
    <property type="molecule type" value="Genomic_DNA"/>
</dbReference>
<evidence type="ECO:0000313" key="2">
    <source>
        <dbReference type="Proteomes" id="UP000050297"/>
    </source>
</evidence>
<dbReference type="AlphaFoldDB" id="A0A0P9IC44"/>
<gene>
    <name evidence="1" type="ORF">ALO91_102858</name>
</gene>
<proteinExistence type="predicted"/>
<organism evidence="1 2">
    <name type="scientific">Pseudomonas syringae pv. aceris</name>
    <dbReference type="NCBI Taxonomy" id="199198"/>
    <lineage>
        <taxon>Bacteria</taxon>
        <taxon>Pseudomonadati</taxon>
        <taxon>Pseudomonadota</taxon>
        <taxon>Gammaproteobacteria</taxon>
        <taxon>Pseudomonadales</taxon>
        <taxon>Pseudomonadaceae</taxon>
        <taxon>Pseudomonas</taxon>
        <taxon>Pseudomonas syringae</taxon>
    </lineage>
</organism>
<dbReference type="PATRIC" id="fig|199198.5.peg.1171"/>
<name>A0A0P9IC44_PSESX</name>
<accession>A0A0P9IC44</accession>
<comment type="caution">
    <text evidence="1">The sequence shown here is derived from an EMBL/GenBank/DDBJ whole genome shotgun (WGS) entry which is preliminary data.</text>
</comment>
<reference evidence="1 2" key="1">
    <citation type="submission" date="2015-09" db="EMBL/GenBank/DDBJ databases">
        <title>Genome announcement of multiple Pseudomonas syringae strains.</title>
        <authorList>
            <person name="Thakur S."/>
            <person name="Wang P.W."/>
            <person name="Gong Y."/>
            <person name="Weir B.S."/>
            <person name="Guttman D.S."/>
        </authorList>
    </citation>
    <scope>NUCLEOTIDE SEQUENCE [LARGE SCALE GENOMIC DNA]</scope>
    <source>
        <strain evidence="1 2">ICMP2802</strain>
    </source>
</reference>
<protein>
    <submittedName>
        <fullName evidence="1">Uncharacterized protein</fullName>
    </submittedName>
</protein>
<dbReference type="Proteomes" id="UP000050297">
    <property type="component" value="Unassembled WGS sequence"/>
</dbReference>